<evidence type="ECO:0000313" key="1">
    <source>
        <dbReference type="EMBL" id="CAG8475453.1"/>
    </source>
</evidence>
<accession>A0ACA9KII9</accession>
<dbReference type="EMBL" id="CAJVPM010001869">
    <property type="protein sequence ID" value="CAG8475453.1"/>
    <property type="molecule type" value="Genomic_DNA"/>
</dbReference>
<reference evidence="1" key="1">
    <citation type="submission" date="2021-06" db="EMBL/GenBank/DDBJ databases">
        <authorList>
            <person name="Kallberg Y."/>
            <person name="Tangrot J."/>
            <person name="Rosling A."/>
        </authorList>
    </citation>
    <scope>NUCLEOTIDE SEQUENCE</scope>
    <source>
        <strain evidence="1">AU212A</strain>
    </source>
</reference>
<keyword evidence="2" id="KW-1185">Reference proteome</keyword>
<organism evidence="1 2">
    <name type="scientific">Scutellospora calospora</name>
    <dbReference type="NCBI Taxonomy" id="85575"/>
    <lineage>
        <taxon>Eukaryota</taxon>
        <taxon>Fungi</taxon>
        <taxon>Fungi incertae sedis</taxon>
        <taxon>Mucoromycota</taxon>
        <taxon>Glomeromycotina</taxon>
        <taxon>Glomeromycetes</taxon>
        <taxon>Diversisporales</taxon>
        <taxon>Gigasporaceae</taxon>
        <taxon>Scutellospora</taxon>
    </lineage>
</organism>
<sequence length="159" mass="18545">MSKPNPNRFMLVTSSIKLKSNNKLLQKSLELDIYRNDSKKRQVEEFLRLFYDEFINILVKEDKLVINLVRSHYLWFGLGGKMPDKKGAKKYLKALTQQIEFIRYLTRSSENESLIAPIVLGYAYKEGKFELKLNSDKGNEYLECASERGNEKATEILLL</sequence>
<dbReference type="Proteomes" id="UP000789860">
    <property type="component" value="Unassembled WGS sequence"/>
</dbReference>
<gene>
    <name evidence="1" type="ORF">SCALOS_LOCUS2203</name>
</gene>
<name>A0ACA9KII9_9GLOM</name>
<comment type="caution">
    <text evidence="1">The sequence shown here is derived from an EMBL/GenBank/DDBJ whole genome shotgun (WGS) entry which is preliminary data.</text>
</comment>
<proteinExistence type="predicted"/>
<protein>
    <submittedName>
        <fullName evidence="1">4492_t:CDS:1</fullName>
    </submittedName>
</protein>
<evidence type="ECO:0000313" key="2">
    <source>
        <dbReference type="Proteomes" id="UP000789860"/>
    </source>
</evidence>